<accession>A0A4Q9PTN8</accession>
<proteinExistence type="predicted"/>
<dbReference type="Proteomes" id="UP000292082">
    <property type="component" value="Unassembled WGS sequence"/>
</dbReference>
<feature type="chain" id="PRO_5020496341" description="Secreted protein" evidence="1">
    <location>
        <begin position="19"/>
        <end position="82"/>
    </location>
</feature>
<evidence type="ECO:0000313" key="2">
    <source>
        <dbReference type="EMBL" id="TBU57841.1"/>
    </source>
</evidence>
<evidence type="ECO:0000313" key="3">
    <source>
        <dbReference type="Proteomes" id="UP000292082"/>
    </source>
</evidence>
<gene>
    <name evidence="2" type="ORF">BD310DRAFT_928468</name>
</gene>
<keyword evidence="3" id="KW-1185">Reference proteome</keyword>
<feature type="signal peptide" evidence="1">
    <location>
        <begin position="1"/>
        <end position="18"/>
    </location>
</feature>
<evidence type="ECO:0008006" key="4">
    <source>
        <dbReference type="Google" id="ProtNLM"/>
    </source>
</evidence>
<dbReference type="AlphaFoldDB" id="A0A4Q9PTN8"/>
<dbReference type="EMBL" id="ML145132">
    <property type="protein sequence ID" value="TBU57841.1"/>
    <property type="molecule type" value="Genomic_DNA"/>
</dbReference>
<protein>
    <recommendedName>
        <fullName evidence="4">Secreted protein</fullName>
    </recommendedName>
</protein>
<keyword evidence="1" id="KW-0732">Signal</keyword>
<evidence type="ECO:0000256" key="1">
    <source>
        <dbReference type="SAM" id="SignalP"/>
    </source>
</evidence>
<sequence>MHLILYSALGFYWTLSPSFPWPVVRTNEDGWGAVCQNRPLRLNVCVIEWTRRRSRSAVLDQIMYKENMRTDVACSGRIQWPH</sequence>
<name>A0A4Q9PTN8_9APHY</name>
<reference evidence="2 3" key="1">
    <citation type="submission" date="2019-01" db="EMBL/GenBank/DDBJ databases">
        <title>Draft genome sequences of three monokaryotic isolates of the white-rot basidiomycete fungus Dichomitus squalens.</title>
        <authorList>
            <consortium name="DOE Joint Genome Institute"/>
            <person name="Lopez S.C."/>
            <person name="Andreopoulos B."/>
            <person name="Pangilinan J."/>
            <person name="Lipzen A."/>
            <person name="Riley R."/>
            <person name="Ahrendt S."/>
            <person name="Ng V."/>
            <person name="Barry K."/>
            <person name="Daum C."/>
            <person name="Grigoriev I.V."/>
            <person name="Hilden K.S."/>
            <person name="Makela M.R."/>
            <person name="de Vries R.P."/>
        </authorList>
    </citation>
    <scope>NUCLEOTIDE SEQUENCE [LARGE SCALE GENOMIC DNA]</scope>
    <source>
        <strain evidence="2 3">CBS 464.89</strain>
    </source>
</reference>
<organism evidence="2 3">
    <name type="scientific">Dichomitus squalens</name>
    <dbReference type="NCBI Taxonomy" id="114155"/>
    <lineage>
        <taxon>Eukaryota</taxon>
        <taxon>Fungi</taxon>
        <taxon>Dikarya</taxon>
        <taxon>Basidiomycota</taxon>
        <taxon>Agaricomycotina</taxon>
        <taxon>Agaricomycetes</taxon>
        <taxon>Polyporales</taxon>
        <taxon>Polyporaceae</taxon>
        <taxon>Dichomitus</taxon>
    </lineage>
</organism>